<evidence type="ECO:0000313" key="11">
    <source>
        <dbReference type="Proteomes" id="UP000009011"/>
    </source>
</evidence>
<dbReference type="SMART" id="SM00387">
    <property type="entry name" value="HATPase_c"/>
    <property type="match status" value="1"/>
</dbReference>
<gene>
    <name evidence="10" type="ordered locus">MROS_0687</name>
</gene>
<dbReference type="CDD" id="cd00075">
    <property type="entry name" value="HATPase"/>
    <property type="match status" value="1"/>
</dbReference>
<evidence type="ECO:0000313" key="10">
    <source>
        <dbReference type="EMBL" id="AFN73930.1"/>
    </source>
</evidence>
<dbReference type="Gene3D" id="1.10.287.130">
    <property type="match status" value="1"/>
</dbReference>
<dbReference type="Pfam" id="PF00512">
    <property type="entry name" value="HisKA"/>
    <property type="match status" value="1"/>
</dbReference>
<dbReference type="InterPro" id="IPR003594">
    <property type="entry name" value="HATPase_dom"/>
</dbReference>
<feature type="repeat" description="TPR" evidence="7">
    <location>
        <begin position="154"/>
        <end position="187"/>
    </location>
</feature>
<proteinExistence type="predicted"/>
<keyword evidence="6" id="KW-0902">Two-component regulatory system</keyword>
<protein>
    <recommendedName>
        <fullName evidence="2">histidine kinase</fullName>
        <ecNumber evidence="2">2.7.13.3</ecNumber>
    </recommendedName>
</protein>
<dbReference type="eggNOG" id="COG0457">
    <property type="taxonomic scope" value="Bacteria"/>
</dbReference>
<keyword evidence="4" id="KW-0808">Transferase</keyword>
<dbReference type="eggNOG" id="COG2205">
    <property type="taxonomic scope" value="Bacteria"/>
</dbReference>
<dbReference type="PRINTS" id="PR00344">
    <property type="entry name" value="BCTRLSENSOR"/>
</dbReference>
<dbReference type="SUPFAM" id="SSF55874">
    <property type="entry name" value="ATPase domain of HSP90 chaperone/DNA topoisomerase II/histidine kinase"/>
    <property type="match status" value="1"/>
</dbReference>
<evidence type="ECO:0000259" key="9">
    <source>
        <dbReference type="PROSITE" id="PS50109"/>
    </source>
</evidence>
<feature type="domain" description="Histidine kinase" evidence="9">
    <location>
        <begin position="430"/>
        <end position="648"/>
    </location>
</feature>
<evidence type="ECO:0000256" key="8">
    <source>
        <dbReference type="SAM" id="Phobius"/>
    </source>
</evidence>
<dbReference type="KEGG" id="mro:MROS_0687"/>
<dbReference type="PROSITE" id="PS50005">
    <property type="entry name" value="TPR"/>
    <property type="match status" value="3"/>
</dbReference>
<dbReference type="CDD" id="cd00082">
    <property type="entry name" value="HisKA"/>
    <property type="match status" value="1"/>
</dbReference>
<evidence type="ECO:0000256" key="6">
    <source>
        <dbReference type="ARBA" id="ARBA00023012"/>
    </source>
</evidence>
<dbReference type="InterPro" id="IPR005467">
    <property type="entry name" value="His_kinase_dom"/>
</dbReference>
<organism evidence="10 11">
    <name type="scientific">Melioribacter roseus (strain DSM 23840 / JCM 17771 / VKM B-2668 / P3M-2)</name>
    <dbReference type="NCBI Taxonomy" id="1191523"/>
    <lineage>
        <taxon>Bacteria</taxon>
        <taxon>Pseudomonadati</taxon>
        <taxon>Ignavibacteriota</taxon>
        <taxon>Ignavibacteria</taxon>
        <taxon>Ignavibacteriales</taxon>
        <taxon>Melioribacteraceae</taxon>
        <taxon>Melioribacter</taxon>
    </lineage>
</organism>
<dbReference type="EC" id="2.7.13.3" evidence="2"/>
<dbReference type="SMART" id="SM00028">
    <property type="entry name" value="TPR"/>
    <property type="match status" value="7"/>
</dbReference>
<feature type="transmembrane region" description="Helical" evidence="8">
    <location>
        <begin position="388"/>
        <end position="407"/>
    </location>
</feature>
<keyword evidence="7" id="KW-0802">TPR repeat</keyword>
<dbReference type="Pfam" id="PF02518">
    <property type="entry name" value="HATPase_c"/>
    <property type="match status" value="1"/>
</dbReference>
<evidence type="ECO:0000256" key="1">
    <source>
        <dbReference type="ARBA" id="ARBA00000085"/>
    </source>
</evidence>
<dbReference type="Proteomes" id="UP000009011">
    <property type="component" value="Chromosome"/>
</dbReference>
<dbReference type="SUPFAM" id="SSF47384">
    <property type="entry name" value="Homodimeric domain of signal transducing histidine kinase"/>
    <property type="match status" value="1"/>
</dbReference>
<evidence type="ECO:0000256" key="2">
    <source>
        <dbReference type="ARBA" id="ARBA00012438"/>
    </source>
</evidence>
<dbReference type="HOGENOM" id="CLU_000445_114_67_10"/>
<dbReference type="EMBL" id="CP003557">
    <property type="protein sequence ID" value="AFN73930.1"/>
    <property type="molecule type" value="Genomic_DNA"/>
</dbReference>
<keyword evidence="11" id="KW-1185">Reference proteome</keyword>
<dbReference type="InterPro" id="IPR003661">
    <property type="entry name" value="HisK_dim/P_dom"/>
</dbReference>
<dbReference type="InterPro" id="IPR004358">
    <property type="entry name" value="Sig_transdc_His_kin-like_C"/>
</dbReference>
<dbReference type="STRING" id="1191523.MROS_0687"/>
<evidence type="ECO:0000256" key="7">
    <source>
        <dbReference type="PROSITE-ProRule" id="PRU00339"/>
    </source>
</evidence>
<keyword evidence="8" id="KW-0472">Membrane</keyword>
<comment type="catalytic activity">
    <reaction evidence="1">
        <text>ATP + protein L-histidine = ADP + protein N-phospho-L-histidine.</text>
        <dbReference type="EC" id="2.7.13.3"/>
    </reaction>
</comment>
<dbReference type="SUPFAM" id="SSF48452">
    <property type="entry name" value="TPR-like"/>
    <property type="match status" value="2"/>
</dbReference>
<dbReference type="AlphaFoldDB" id="I6Z485"/>
<name>I6Z485_MELRP</name>
<accession>I6Z485</accession>
<dbReference type="Gene3D" id="3.30.565.10">
    <property type="entry name" value="Histidine kinase-like ATPase, C-terminal domain"/>
    <property type="match status" value="1"/>
</dbReference>
<evidence type="ECO:0000256" key="3">
    <source>
        <dbReference type="ARBA" id="ARBA00022553"/>
    </source>
</evidence>
<feature type="repeat" description="TPR" evidence="7">
    <location>
        <begin position="234"/>
        <end position="267"/>
    </location>
</feature>
<dbReference type="PROSITE" id="PS50293">
    <property type="entry name" value="TPR_REGION"/>
    <property type="match status" value="1"/>
</dbReference>
<dbReference type="PANTHER" id="PTHR43711">
    <property type="entry name" value="TWO-COMPONENT HISTIDINE KINASE"/>
    <property type="match status" value="1"/>
</dbReference>
<dbReference type="InterPro" id="IPR011990">
    <property type="entry name" value="TPR-like_helical_dom_sf"/>
</dbReference>
<keyword evidence="5 10" id="KW-0418">Kinase</keyword>
<evidence type="ECO:0000256" key="5">
    <source>
        <dbReference type="ARBA" id="ARBA00022777"/>
    </source>
</evidence>
<dbReference type="OrthoDB" id="9810447at2"/>
<dbReference type="InterPro" id="IPR036890">
    <property type="entry name" value="HATPase_C_sf"/>
</dbReference>
<dbReference type="InterPro" id="IPR050736">
    <property type="entry name" value="Sensor_HK_Regulatory"/>
</dbReference>
<keyword evidence="3" id="KW-0597">Phosphoprotein</keyword>
<dbReference type="PANTHER" id="PTHR43711:SF1">
    <property type="entry name" value="HISTIDINE KINASE 1"/>
    <property type="match status" value="1"/>
</dbReference>
<keyword evidence="8" id="KW-0812">Transmembrane</keyword>
<dbReference type="SMART" id="SM00388">
    <property type="entry name" value="HisKA"/>
    <property type="match status" value="1"/>
</dbReference>
<sequence>MIFFILLIHAAMGWAQPNLDSLKRSMSDQPDSLKVVMLTDVCWNERASNPELAIQAGEEAIRIAQKIDNKPLQARAMNLLGVVYRNRGNYARAIDYYKKALILAEQVNDSLQIGYSYNNIGGIYRIQGNNPLALEYVLNGLKIFEKIGDKRGMAFCTINVGLIYKNQKNYEKALQYLNRTIELREEIEDEDGKALAMNLIAEIYKEQNRLDEALGYYQNLERIYKSNGSKTGLASVWGGIADIYFEKREYERSLDLRQKALDLSRASNSIEGIATNLSNISLIYYKLGNKSKADETMNEALRLAEKYNIAYITLECYENATKLSEMKGDFKTALNYHKKLTDIKDSIINRKSLAVVRALESIYENEKQKKENELLIKDIEFADRQRKLLLIITLLILLTAVVIYNRYRAKKVAAEELAELNNMKDTFFRILAHDLKSPFNTIFVYTNFLISHYDEIDDGERKQFIESIERAAKSNYQLLENLLMWSQAQMGKLEMQMVNIDLYEVVKTNFFLLEEVAKSKEISLETSIEPGIEVWADENILNTVFRNLISNGIKFSTKGGRIFIEAIKEDNMVKVTVADNGIGMDKETMDKLFVRNTRVSKTGTSGEKGSGLGLLLCKDFIEKLEGKIWVESELDKGSKFIFTLRLYNNQNGQSI</sequence>
<dbReference type="GO" id="GO:0000155">
    <property type="term" value="F:phosphorelay sensor kinase activity"/>
    <property type="evidence" value="ECO:0007669"/>
    <property type="project" value="InterPro"/>
</dbReference>
<keyword evidence="8" id="KW-1133">Transmembrane helix</keyword>
<dbReference type="FunFam" id="3.30.565.10:FF:000006">
    <property type="entry name" value="Sensor histidine kinase WalK"/>
    <property type="match status" value="1"/>
</dbReference>
<dbReference type="InterPro" id="IPR036097">
    <property type="entry name" value="HisK_dim/P_sf"/>
</dbReference>
<dbReference type="PROSITE" id="PS50109">
    <property type="entry name" value="HIS_KIN"/>
    <property type="match status" value="1"/>
</dbReference>
<dbReference type="Gene3D" id="1.25.40.10">
    <property type="entry name" value="Tetratricopeptide repeat domain"/>
    <property type="match status" value="3"/>
</dbReference>
<feature type="repeat" description="TPR" evidence="7">
    <location>
        <begin position="74"/>
        <end position="107"/>
    </location>
</feature>
<reference evidence="10 11" key="1">
    <citation type="journal article" date="2013" name="PLoS ONE">
        <title>Genomic analysis of Melioribacter roseus, facultatively anaerobic organotrophic bacterium representing a novel deep lineage within Bacteriodetes/Chlorobi group.</title>
        <authorList>
            <person name="Kadnikov V.V."/>
            <person name="Mardanov A.V."/>
            <person name="Podosokorskaya O.A."/>
            <person name="Gavrilov S.N."/>
            <person name="Kublanov I.V."/>
            <person name="Beletsky A.V."/>
            <person name="Bonch-Osmolovskaya E.A."/>
            <person name="Ravin N.V."/>
        </authorList>
    </citation>
    <scope>NUCLEOTIDE SEQUENCE [LARGE SCALE GENOMIC DNA]</scope>
    <source>
        <strain evidence="11">JCM 17771 / P3M-2</strain>
    </source>
</reference>
<dbReference type="Pfam" id="PF13424">
    <property type="entry name" value="TPR_12"/>
    <property type="match status" value="3"/>
</dbReference>
<evidence type="ECO:0000256" key="4">
    <source>
        <dbReference type="ARBA" id="ARBA00022679"/>
    </source>
</evidence>
<dbReference type="InterPro" id="IPR019734">
    <property type="entry name" value="TPR_rpt"/>
</dbReference>